<organism evidence="2 3">
    <name type="scientific">Nitzschia inconspicua</name>
    <dbReference type="NCBI Taxonomy" id="303405"/>
    <lineage>
        <taxon>Eukaryota</taxon>
        <taxon>Sar</taxon>
        <taxon>Stramenopiles</taxon>
        <taxon>Ochrophyta</taxon>
        <taxon>Bacillariophyta</taxon>
        <taxon>Bacillariophyceae</taxon>
        <taxon>Bacillariophycidae</taxon>
        <taxon>Bacillariales</taxon>
        <taxon>Bacillariaceae</taxon>
        <taxon>Nitzschia</taxon>
    </lineage>
</organism>
<dbReference type="Proteomes" id="UP000693970">
    <property type="component" value="Unassembled WGS sequence"/>
</dbReference>
<evidence type="ECO:0000313" key="2">
    <source>
        <dbReference type="EMBL" id="KAG7349088.1"/>
    </source>
</evidence>
<dbReference type="OrthoDB" id="47961at2759"/>
<feature type="region of interest" description="Disordered" evidence="1">
    <location>
        <begin position="58"/>
        <end position="77"/>
    </location>
</feature>
<reference evidence="2" key="2">
    <citation type="submission" date="2021-04" db="EMBL/GenBank/DDBJ databases">
        <authorList>
            <person name="Podell S."/>
        </authorList>
    </citation>
    <scope>NUCLEOTIDE SEQUENCE</scope>
    <source>
        <strain evidence="2">Hildebrandi</strain>
    </source>
</reference>
<accession>A0A9K3KSH5</accession>
<evidence type="ECO:0000256" key="1">
    <source>
        <dbReference type="SAM" id="MobiDB-lite"/>
    </source>
</evidence>
<feature type="compositionally biased region" description="Polar residues" evidence="1">
    <location>
        <begin position="139"/>
        <end position="155"/>
    </location>
</feature>
<keyword evidence="3" id="KW-1185">Reference proteome</keyword>
<feature type="region of interest" description="Disordered" evidence="1">
    <location>
        <begin position="106"/>
        <end position="160"/>
    </location>
</feature>
<sequence length="431" mass="46618">MMIPASSLMYAINSGGHKDNNNDAKVYATVAKDNEGPARCSSSSSFLDESKRFALCRKRRPVTEDEGESNTKPSNNLTSINSGLLAGLFDDVTKISVLKELKLSDPAADEANDSSNNISEVSSKTASNNELKLRHHYPSITSLPARTVSPSSHPKQSIDETEAAVDPLHLLESISTVSTTSSCRPSKKSRLSIIDVPSLNGLHTSSSTRSNLGRISYWSLTERSSAFQEQSKELLASLSRRRSTIGDSHVVAKTLTGETALNRLFSQVTFLDDNNDSFSSDNIHLQDNSPATVALDALMETERDATSSVSNNSTNKSRMIKASTCNKFPNLPCFISEASWDKSRMMSRTKPATGTGSDSEELSSFGWFVDTDEDVDDYRPAAAPVPVAQSNPGDLAFQAPTAPKGRSIQDDAEIEWAKAADTVDSVLGDMF</sequence>
<gene>
    <name evidence="2" type="ORF">IV203_011685</name>
</gene>
<feature type="compositionally biased region" description="Polar residues" evidence="1">
    <location>
        <begin position="113"/>
        <end position="130"/>
    </location>
</feature>
<comment type="caution">
    <text evidence="2">The sequence shown here is derived from an EMBL/GenBank/DDBJ whole genome shotgun (WGS) entry which is preliminary data.</text>
</comment>
<dbReference type="EMBL" id="JAGRRH010000019">
    <property type="protein sequence ID" value="KAG7349088.1"/>
    <property type="molecule type" value="Genomic_DNA"/>
</dbReference>
<reference evidence="2" key="1">
    <citation type="journal article" date="2021" name="Sci. Rep.">
        <title>Diploid genomic architecture of Nitzschia inconspicua, an elite biomass production diatom.</title>
        <authorList>
            <person name="Oliver A."/>
            <person name="Podell S."/>
            <person name="Pinowska A."/>
            <person name="Traller J.C."/>
            <person name="Smith S.R."/>
            <person name="McClure R."/>
            <person name="Beliaev A."/>
            <person name="Bohutskyi P."/>
            <person name="Hill E.A."/>
            <person name="Rabines A."/>
            <person name="Zheng H."/>
            <person name="Allen L.Z."/>
            <person name="Kuo A."/>
            <person name="Grigoriev I.V."/>
            <person name="Allen A.E."/>
            <person name="Hazlebeck D."/>
            <person name="Allen E.E."/>
        </authorList>
    </citation>
    <scope>NUCLEOTIDE SEQUENCE</scope>
    <source>
        <strain evidence="2">Hildebrandi</strain>
    </source>
</reference>
<feature type="region of interest" description="Disordered" evidence="1">
    <location>
        <begin position="384"/>
        <end position="408"/>
    </location>
</feature>
<dbReference type="AlphaFoldDB" id="A0A9K3KSH5"/>
<protein>
    <submittedName>
        <fullName evidence="2">Uncharacterized protein</fullName>
    </submittedName>
</protein>
<name>A0A9K3KSH5_9STRA</name>
<evidence type="ECO:0000313" key="3">
    <source>
        <dbReference type="Proteomes" id="UP000693970"/>
    </source>
</evidence>
<proteinExistence type="predicted"/>